<evidence type="ECO:0000313" key="2">
    <source>
        <dbReference type="Proteomes" id="UP000321617"/>
    </source>
</evidence>
<sequence>MKSGDRLARAKSLYWDAVYGGEPGPLAEADRLLDGVEADLALARGRIVHTRFLRHGIEDPREGELFSRALELYRGMGEVRGEAEALFWLGTWRQLIEGDLPGAEADFARALELASEVDDAGIMAEATRHLGIVAHREGRLEEARQHLEESNRLRRLHGPPAGVAANLVGLIYIAAAQDRRDDALDLVAQAREICAEHSAAAIATQVEEAASIL</sequence>
<dbReference type="AlphaFoldDB" id="A0A562VC55"/>
<evidence type="ECO:0000313" key="1">
    <source>
        <dbReference type="EMBL" id="TWJ15442.1"/>
    </source>
</evidence>
<protein>
    <submittedName>
        <fullName evidence="1">Tetratricopeptide repeat protein</fullName>
    </submittedName>
</protein>
<dbReference type="Proteomes" id="UP000321617">
    <property type="component" value="Unassembled WGS sequence"/>
</dbReference>
<reference evidence="1 2" key="1">
    <citation type="journal article" date="2013" name="Stand. Genomic Sci.">
        <title>Genomic Encyclopedia of Type Strains, Phase I: The one thousand microbial genomes (KMG-I) project.</title>
        <authorList>
            <person name="Kyrpides N.C."/>
            <person name="Woyke T."/>
            <person name="Eisen J.A."/>
            <person name="Garrity G."/>
            <person name="Lilburn T.G."/>
            <person name="Beck B.J."/>
            <person name="Whitman W.B."/>
            <person name="Hugenholtz P."/>
            <person name="Klenk H.P."/>
        </authorList>
    </citation>
    <scope>NUCLEOTIDE SEQUENCE [LARGE SCALE GENOMIC DNA]</scope>
    <source>
        <strain evidence="1 2">DSM 45044</strain>
    </source>
</reference>
<accession>A0A562VC55</accession>
<organism evidence="1 2">
    <name type="scientific">Stackebrandtia albiflava</name>
    <dbReference type="NCBI Taxonomy" id="406432"/>
    <lineage>
        <taxon>Bacteria</taxon>
        <taxon>Bacillati</taxon>
        <taxon>Actinomycetota</taxon>
        <taxon>Actinomycetes</taxon>
        <taxon>Glycomycetales</taxon>
        <taxon>Glycomycetaceae</taxon>
        <taxon>Stackebrandtia</taxon>
    </lineage>
</organism>
<dbReference type="EMBL" id="VLLL01000005">
    <property type="protein sequence ID" value="TWJ15442.1"/>
    <property type="molecule type" value="Genomic_DNA"/>
</dbReference>
<dbReference type="Gene3D" id="1.25.40.10">
    <property type="entry name" value="Tetratricopeptide repeat domain"/>
    <property type="match status" value="1"/>
</dbReference>
<dbReference type="RefSeq" id="WP_211354298.1">
    <property type="nucleotide sequence ID" value="NZ_BAABIJ010000001.1"/>
</dbReference>
<name>A0A562VC55_9ACTN</name>
<keyword evidence="2" id="KW-1185">Reference proteome</keyword>
<dbReference type="InterPro" id="IPR011990">
    <property type="entry name" value="TPR-like_helical_dom_sf"/>
</dbReference>
<comment type="caution">
    <text evidence="1">The sequence shown here is derived from an EMBL/GenBank/DDBJ whole genome shotgun (WGS) entry which is preliminary data.</text>
</comment>
<gene>
    <name evidence="1" type="ORF">LX16_1151</name>
</gene>
<proteinExistence type="predicted"/>
<dbReference type="Pfam" id="PF13424">
    <property type="entry name" value="TPR_12"/>
    <property type="match status" value="1"/>
</dbReference>
<dbReference type="SUPFAM" id="SSF48452">
    <property type="entry name" value="TPR-like"/>
    <property type="match status" value="1"/>
</dbReference>